<protein>
    <submittedName>
        <fullName evidence="2">Uncharacterized protein</fullName>
    </submittedName>
</protein>
<dbReference type="InterPro" id="IPR029044">
    <property type="entry name" value="Nucleotide-diphossugar_trans"/>
</dbReference>
<evidence type="ECO:0000256" key="1">
    <source>
        <dbReference type="SAM" id="Phobius"/>
    </source>
</evidence>
<proteinExistence type="predicted"/>
<keyword evidence="1" id="KW-0812">Transmembrane</keyword>
<feature type="transmembrane region" description="Helical" evidence="1">
    <location>
        <begin position="453"/>
        <end position="473"/>
    </location>
</feature>
<accession>A0A2G9YZZ0</accession>
<dbReference type="SUPFAM" id="SSF53448">
    <property type="entry name" value="Nucleotide-diphospho-sugar transferases"/>
    <property type="match status" value="1"/>
</dbReference>
<gene>
    <name evidence="2" type="ORF">COX34_02240</name>
</gene>
<evidence type="ECO:0000313" key="3">
    <source>
        <dbReference type="Proteomes" id="UP000228681"/>
    </source>
</evidence>
<keyword evidence="1" id="KW-1133">Transmembrane helix</keyword>
<reference evidence="2 3" key="1">
    <citation type="submission" date="2017-09" db="EMBL/GenBank/DDBJ databases">
        <title>Depth-based differentiation of microbial function through sediment-hosted aquifers and enrichment of novel symbionts in the deep terrestrial subsurface.</title>
        <authorList>
            <person name="Probst A.J."/>
            <person name="Ladd B."/>
            <person name="Jarett J.K."/>
            <person name="Geller-Mcgrath D.E."/>
            <person name="Sieber C.M."/>
            <person name="Emerson J.B."/>
            <person name="Anantharaman K."/>
            <person name="Thomas B.C."/>
            <person name="Malmstrom R."/>
            <person name="Stieglmeier M."/>
            <person name="Klingl A."/>
            <person name="Woyke T."/>
            <person name="Ryan C.M."/>
            <person name="Banfield J.F."/>
        </authorList>
    </citation>
    <scope>NUCLEOTIDE SEQUENCE [LARGE SCALE GENOMIC DNA]</scope>
    <source>
        <strain evidence="2">CG23_combo_of_CG06-09_8_20_14_all_36_12</strain>
    </source>
</reference>
<feature type="transmembrane region" description="Helical" evidence="1">
    <location>
        <begin position="54"/>
        <end position="73"/>
    </location>
</feature>
<keyword evidence="1" id="KW-0472">Membrane</keyword>
<dbReference type="Proteomes" id="UP000228681">
    <property type="component" value="Unassembled WGS sequence"/>
</dbReference>
<evidence type="ECO:0000313" key="2">
    <source>
        <dbReference type="EMBL" id="PIP24815.1"/>
    </source>
</evidence>
<organism evidence="2 3">
    <name type="scientific">Candidatus Nealsonbacteria bacterium CG23_combo_of_CG06-09_8_20_14_all_36_12</name>
    <dbReference type="NCBI Taxonomy" id="1974718"/>
    <lineage>
        <taxon>Bacteria</taxon>
        <taxon>Candidatus Nealsoniibacteriota</taxon>
    </lineage>
</organism>
<dbReference type="PANTHER" id="PTHR36851">
    <property type="entry name" value="UNNAMED PRODUCT"/>
    <property type="match status" value="1"/>
</dbReference>
<dbReference type="AlphaFoldDB" id="A0A2G9YZZ0"/>
<feature type="transmembrane region" description="Helical" evidence="1">
    <location>
        <begin position="26"/>
        <end position="48"/>
    </location>
</feature>
<feature type="transmembrane region" description="Helical" evidence="1">
    <location>
        <begin position="414"/>
        <end position="433"/>
    </location>
</feature>
<comment type="caution">
    <text evidence="2">The sequence shown here is derived from an EMBL/GenBank/DDBJ whole genome shotgun (WGS) entry which is preliminary data.</text>
</comment>
<dbReference type="PANTHER" id="PTHR36851:SF1">
    <property type="entry name" value="GLYCO_TRANS_2-LIKE DOMAIN-CONTAINING PROTEIN"/>
    <property type="match status" value="1"/>
</dbReference>
<dbReference type="Gene3D" id="3.90.550.10">
    <property type="entry name" value="Spore Coat Polysaccharide Biosynthesis Protein SpsA, Chain A"/>
    <property type="match status" value="1"/>
</dbReference>
<dbReference type="EMBL" id="PCRS01000040">
    <property type="protein sequence ID" value="PIP24815.1"/>
    <property type="molecule type" value="Genomic_DNA"/>
</dbReference>
<feature type="transmembrane region" description="Helical" evidence="1">
    <location>
        <begin position="485"/>
        <end position="508"/>
    </location>
</feature>
<name>A0A2G9YZZ0_9BACT</name>
<sequence>MTDDYYLKIGKASDLKSSKDRALFRFFEILPGALSFLTLFLVILLSWLKPVWTAYFIIFFVIYWLFRTIYFSFHLRAAYKRMKEYEKIDWIEKLNQLTINNQQLTIKNWRDVYHLIIFPMYKEPLEIVRDTFTAILNTDYPKDKMIVILAGEEKIREQAQKVAENIEKEFGDKFFQFLVTWHPANLPGEIAGKGSNETWAARRAKELIIDLLKIPYQNIIVSSLDADTVVSPKYFSCLTYHYLTSKNPTQTSFQPTPLFINNIWQAPSFSRLFAFSATFWQMMCQERPEKLITFSSHSMSFKALVDVDFKQTNVVSDDSRIFWQCFLYYKGDYQVQPLYYPISMDANVAKSSWRTLINIYKQQRRWAYGVGDIPYFIFGFLKDSEGELNSYRARKKTPLSKKISLGFTLWECHWSWATNSIIIFLLGWLPLLLGGEAFSQTLISYNLPLLTSRILTVAMIGLIGSAYFSILLLPPKPPEYGRFKYFILALEWLLIPLMMIFFTSLPALDAQARWMLGKYMGFWPTEKIRK</sequence>